<name>A0AAP2W560_9EURY</name>
<dbReference type="InterPro" id="IPR036390">
    <property type="entry name" value="WH_DNA-bd_sf"/>
</dbReference>
<comment type="caution">
    <text evidence="4">The sequence shown here is derived from an EMBL/GenBank/DDBJ whole genome shotgun (WGS) entry which is preliminary data.</text>
</comment>
<gene>
    <name evidence="4" type="ORF">CUJ83_09110</name>
</gene>
<evidence type="ECO:0000259" key="3">
    <source>
        <dbReference type="Pfam" id="PF24036"/>
    </source>
</evidence>
<dbReference type="Pfam" id="PF24036">
    <property type="entry name" value="DUF7345"/>
    <property type="match status" value="1"/>
</dbReference>
<evidence type="ECO:0000313" key="5">
    <source>
        <dbReference type="Proteomes" id="UP001320159"/>
    </source>
</evidence>
<dbReference type="CDD" id="cd00090">
    <property type="entry name" value="HTH_ARSR"/>
    <property type="match status" value="1"/>
</dbReference>
<reference evidence="4 5" key="1">
    <citation type="submission" date="2017-11" db="EMBL/GenBank/DDBJ databases">
        <title>Isolation and Characterization of Family Methanocellaceae Species from Potential Methane Hydrate Area Offshore Southwestern Taiwan.</title>
        <authorList>
            <person name="Zhang W.-L."/>
            <person name="Chen W.-C."/>
            <person name="Lai M.-C."/>
            <person name="Chen S.-C."/>
        </authorList>
    </citation>
    <scope>NUCLEOTIDE SEQUENCE [LARGE SCALE GENOMIC DNA]</scope>
    <source>
        <strain evidence="4 5">CWC-04</strain>
    </source>
</reference>
<dbReference type="InterPro" id="IPR011991">
    <property type="entry name" value="ArsR-like_HTH"/>
</dbReference>
<feature type="transmembrane region" description="Helical" evidence="1">
    <location>
        <begin position="230"/>
        <end position="252"/>
    </location>
</feature>
<dbReference type="InterPro" id="IPR036388">
    <property type="entry name" value="WH-like_DNA-bd_sf"/>
</dbReference>
<dbReference type="Gene3D" id="1.10.10.10">
    <property type="entry name" value="Winged helix-like DNA-binding domain superfamily/Winged helix DNA-binding domain"/>
    <property type="match status" value="1"/>
</dbReference>
<evidence type="ECO:0008006" key="6">
    <source>
        <dbReference type="Google" id="ProtNLM"/>
    </source>
</evidence>
<dbReference type="InterPro" id="IPR055769">
    <property type="entry name" value="DUF7345"/>
</dbReference>
<dbReference type="InterPro" id="IPR055767">
    <property type="entry name" value="DUF7343"/>
</dbReference>
<feature type="domain" description="DUF7343" evidence="2">
    <location>
        <begin position="297"/>
        <end position="356"/>
    </location>
</feature>
<dbReference type="Proteomes" id="UP001320159">
    <property type="component" value="Unassembled WGS sequence"/>
</dbReference>
<sequence>MKNFHARCIIIILAVLLCLSGVFAAMAQESDPSSTVIRVEVEPNGDALWITEKSIPLNTQDDIDAWDLSASYGTEQYRVDFEKRMKEYVDKISNYTGRKMTVKNVNVTLDKTQPYAIIGNYSVTYGVLKYEFVWTGFALVENDMIEIGDAFVDGFLLSRNDSLKFILPQGYDITHVSPQCDEFKDTYRPQLIWNGNSKNNTNSMIRLFSTEEPSITMRNKVSPSVFSFDWWVLIPVALIFCAAGFGSAYMLFRGKRKPIVVEIPEIEDRHFDHDYNDSREEEETPATVSPIDNERYMSDEEKIIKYLEESGGQMFQSDLVKKTAFSKSKLSMVLSDLKEKGVIIKIKKGKENLIRLNRNSDEPEKE</sequence>
<keyword evidence="5" id="KW-1185">Reference proteome</keyword>
<dbReference type="EMBL" id="PGCK01000007">
    <property type="protein sequence ID" value="MCD1295155.1"/>
    <property type="molecule type" value="Genomic_DNA"/>
</dbReference>
<dbReference type="AlphaFoldDB" id="A0AAP2W560"/>
<keyword evidence="1" id="KW-0472">Membrane</keyword>
<keyword evidence="1" id="KW-0812">Transmembrane</keyword>
<feature type="domain" description="DUF7345" evidence="3">
    <location>
        <begin position="38"/>
        <end position="171"/>
    </location>
</feature>
<evidence type="ECO:0000259" key="2">
    <source>
        <dbReference type="Pfam" id="PF24034"/>
    </source>
</evidence>
<dbReference type="SUPFAM" id="SSF46785">
    <property type="entry name" value="Winged helix' DNA-binding domain"/>
    <property type="match status" value="1"/>
</dbReference>
<evidence type="ECO:0000256" key="1">
    <source>
        <dbReference type="SAM" id="Phobius"/>
    </source>
</evidence>
<protein>
    <recommendedName>
        <fullName evidence="6">MarR family protein</fullName>
    </recommendedName>
</protein>
<dbReference type="RefSeq" id="WP_230742005.1">
    <property type="nucleotide sequence ID" value="NZ_PGCK01000007.1"/>
</dbReference>
<proteinExistence type="predicted"/>
<evidence type="ECO:0000313" key="4">
    <source>
        <dbReference type="EMBL" id="MCD1295155.1"/>
    </source>
</evidence>
<accession>A0AAP2W560</accession>
<dbReference type="Pfam" id="PF24034">
    <property type="entry name" value="DUF7343"/>
    <property type="match status" value="1"/>
</dbReference>
<organism evidence="4 5">
    <name type="scientific">Methanooceanicella nereidis</name>
    <dbReference type="NCBI Taxonomy" id="2052831"/>
    <lineage>
        <taxon>Archaea</taxon>
        <taxon>Methanobacteriati</taxon>
        <taxon>Methanobacteriota</taxon>
        <taxon>Stenosarchaea group</taxon>
        <taxon>Methanomicrobia</taxon>
        <taxon>Methanocellales</taxon>
        <taxon>Methanocellaceae</taxon>
        <taxon>Methanooceanicella</taxon>
    </lineage>
</organism>
<keyword evidence="1" id="KW-1133">Transmembrane helix</keyword>